<feature type="region of interest" description="Disordered" evidence="1">
    <location>
        <begin position="374"/>
        <end position="395"/>
    </location>
</feature>
<feature type="domain" description="Chitin-binding type-2" evidence="2">
    <location>
        <begin position="15"/>
        <end position="73"/>
    </location>
</feature>
<reference evidence="3 4" key="1">
    <citation type="submission" date="2018-04" db="EMBL/GenBank/DDBJ databases">
        <authorList>
            <person name="Zhang X."/>
            <person name="Yuan J."/>
            <person name="Li F."/>
            <person name="Xiang J."/>
        </authorList>
    </citation>
    <scope>NUCLEOTIDE SEQUENCE [LARGE SCALE GENOMIC DNA]</scope>
    <source>
        <tissue evidence="3">Muscle</tissue>
    </source>
</reference>
<name>A0A3R7PTW7_PENVA</name>
<feature type="compositionally biased region" description="Low complexity" evidence="1">
    <location>
        <begin position="160"/>
        <end position="169"/>
    </location>
</feature>
<proteinExistence type="predicted"/>
<dbReference type="GO" id="GO:0008061">
    <property type="term" value="F:chitin binding"/>
    <property type="evidence" value="ECO:0007669"/>
    <property type="project" value="InterPro"/>
</dbReference>
<dbReference type="AlphaFoldDB" id="A0A3R7PTW7"/>
<organism evidence="3 4">
    <name type="scientific">Penaeus vannamei</name>
    <name type="common">Whiteleg shrimp</name>
    <name type="synonym">Litopenaeus vannamei</name>
    <dbReference type="NCBI Taxonomy" id="6689"/>
    <lineage>
        <taxon>Eukaryota</taxon>
        <taxon>Metazoa</taxon>
        <taxon>Ecdysozoa</taxon>
        <taxon>Arthropoda</taxon>
        <taxon>Crustacea</taxon>
        <taxon>Multicrustacea</taxon>
        <taxon>Malacostraca</taxon>
        <taxon>Eumalacostraca</taxon>
        <taxon>Eucarida</taxon>
        <taxon>Decapoda</taxon>
        <taxon>Dendrobranchiata</taxon>
        <taxon>Penaeoidea</taxon>
        <taxon>Penaeidae</taxon>
        <taxon>Penaeus</taxon>
    </lineage>
</organism>
<evidence type="ECO:0000313" key="4">
    <source>
        <dbReference type="Proteomes" id="UP000283509"/>
    </source>
</evidence>
<feature type="compositionally biased region" description="Basic and acidic residues" evidence="1">
    <location>
        <begin position="103"/>
        <end position="119"/>
    </location>
</feature>
<sequence>AAGTLTLLGAVPNTSFTCAGRTAGYYADPDTGCQVYHMCDTLEKQYSYLCPNYTLFNQKFMVCDHWYMVNCSSATTFYDLNDHIGEVPDKTDGQGAGANAIHDGGEGSPEKDSPRKEPKPSPAAVVSKAPGTSPTKLAFPTTVSFNQQRTSPRPPPSTSPAPAAVSPPRNLTASSGPSPASEIFKGPRLPTKLDSRVDIPFLQTTLTAPPTPMVPAFVARDPVSKFSFTSNREEDSSFDPIELQDIVFRPLVVRPKNRIISTDLVPPPMLKPLLATASPLDQQARQSTPADFASSLNSTASGGFRSPFTRLQPPRRGSEVTLKPRGSGSPVSFTPPRIGAPVIPAIGSPAIPPSVLLEPPPVFPIRFDFGTVPPPPRGQRLHAQPPPAPRMKQEAPTPLASRTGLLRPLHTSSVESMHFSSARGNRDFFIPSEGLTLPAEDLSIEFAALKLNPECPRCHPAFLKPGQCTPCVLIR</sequence>
<dbReference type="Proteomes" id="UP000283509">
    <property type="component" value="Unassembled WGS sequence"/>
</dbReference>
<dbReference type="InterPro" id="IPR002557">
    <property type="entry name" value="Chitin-bd_dom"/>
</dbReference>
<feature type="compositionally biased region" description="Polar residues" evidence="1">
    <location>
        <begin position="280"/>
        <end position="301"/>
    </location>
</feature>
<dbReference type="PROSITE" id="PS50940">
    <property type="entry name" value="CHIT_BIND_II"/>
    <property type="match status" value="1"/>
</dbReference>
<feature type="region of interest" description="Disordered" evidence="1">
    <location>
        <begin position="280"/>
        <end position="335"/>
    </location>
</feature>
<feature type="compositionally biased region" description="Polar residues" evidence="1">
    <location>
        <begin position="130"/>
        <end position="148"/>
    </location>
</feature>
<accession>A0A3R7PTW7</accession>
<evidence type="ECO:0000313" key="3">
    <source>
        <dbReference type="EMBL" id="ROT76927.1"/>
    </source>
</evidence>
<protein>
    <recommendedName>
        <fullName evidence="2">Chitin-binding type-2 domain-containing protein</fullName>
    </recommendedName>
</protein>
<evidence type="ECO:0000256" key="1">
    <source>
        <dbReference type="SAM" id="MobiDB-lite"/>
    </source>
</evidence>
<dbReference type="InterPro" id="IPR036508">
    <property type="entry name" value="Chitin-bd_dom_sf"/>
</dbReference>
<reference evidence="3 4" key="2">
    <citation type="submission" date="2019-01" db="EMBL/GenBank/DDBJ databases">
        <title>The decoding of complex shrimp genome reveals the adaptation for benthos swimmer, frequently molting mechanism and breeding impact on genome.</title>
        <authorList>
            <person name="Sun Y."/>
            <person name="Gao Y."/>
            <person name="Yu Y."/>
        </authorList>
    </citation>
    <scope>NUCLEOTIDE SEQUENCE [LARGE SCALE GENOMIC DNA]</scope>
    <source>
        <tissue evidence="3">Muscle</tissue>
    </source>
</reference>
<feature type="non-terminal residue" evidence="3">
    <location>
        <position position="1"/>
    </location>
</feature>
<dbReference type="SMART" id="SM00494">
    <property type="entry name" value="ChtBD2"/>
    <property type="match status" value="1"/>
</dbReference>
<evidence type="ECO:0000259" key="2">
    <source>
        <dbReference type="PROSITE" id="PS50940"/>
    </source>
</evidence>
<dbReference type="OrthoDB" id="6379319at2759"/>
<dbReference type="PANTHER" id="PTHR22933:SF44">
    <property type="entry name" value="RE15157P"/>
    <property type="match status" value="1"/>
</dbReference>
<gene>
    <name evidence="3" type="ORF">C7M84_004454</name>
</gene>
<dbReference type="InterPro" id="IPR052976">
    <property type="entry name" value="Scoloptoxin-like"/>
</dbReference>
<dbReference type="EMBL" id="QCYY01001590">
    <property type="protein sequence ID" value="ROT76927.1"/>
    <property type="molecule type" value="Genomic_DNA"/>
</dbReference>
<dbReference type="SUPFAM" id="SSF57625">
    <property type="entry name" value="Invertebrate chitin-binding proteins"/>
    <property type="match status" value="1"/>
</dbReference>
<dbReference type="PANTHER" id="PTHR22933">
    <property type="entry name" value="FI18007P1-RELATED"/>
    <property type="match status" value="1"/>
</dbReference>
<keyword evidence="4" id="KW-1185">Reference proteome</keyword>
<comment type="caution">
    <text evidence="3">The sequence shown here is derived from an EMBL/GenBank/DDBJ whole genome shotgun (WGS) entry which is preliminary data.</text>
</comment>
<dbReference type="Gene3D" id="2.170.140.10">
    <property type="entry name" value="Chitin binding domain"/>
    <property type="match status" value="1"/>
</dbReference>
<feature type="region of interest" description="Disordered" evidence="1">
    <location>
        <begin position="88"/>
        <end position="189"/>
    </location>
</feature>
<dbReference type="Pfam" id="PF01607">
    <property type="entry name" value="CBM_14"/>
    <property type="match status" value="1"/>
</dbReference>
<dbReference type="GO" id="GO:0005576">
    <property type="term" value="C:extracellular region"/>
    <property type="evidence" value="ECO:0007669"/>
    <property type="project" value="InterPro"/>
</dbReference>